<evidence type="ECO:0000256" key="1">
    <source>
        <dbReference type="ARBA" id="ARBA00003701"/>
    </source>
</evidence>
<dbReference type="FunFam" id="1.20.120.550:FF:000002">
    <property type="entry name" value="Microsomal glutathione S-transferase 1"/>
    <property type="match status" value="1"/>
</dbReference>
<reference evidence="18" key="2">
    <citation type="submission" date="2023-05" db="EMBL/GenBank/DDBJ databases">
        <authorList>
            <person name="Fouks B."/>
        </authorList>
    </citation>
    <scope>NUCLEOTIDE SEQUENCE</scope>
    <source>
        <strain evidence="18">Stay&amp;Tobe</strain>
        <tissue evidence="18">Testes</tissue>
    </source>
</reference>
<dbReference type="Pfam" id="PF01124">
    <property type="entry name" value="MAPEG"/>
    <property type="match status" value="1"/>
</dbReference>
<organism evidence="18 19">
    <name type="scientific">Diploptera punctata</name>
    <name type="common">Pacific beetle cockroach</name>
    <dbReference type="NCBI Taxonomy" id="6984"/>
    <lineage>
        <taxon>Eukaryota</taxon>
        <taxon>Metazoa</taxon>
        <taxon>Ecdysozoa</taxon>
        <taxon>Arthropoda</taxon>
        <taxon>Hexapoda</taxon>
        <taxon>Insecta</taxon>
        <taxon>Pterygota</taxon>
        <taxon>Neoptera</taxon>
        <taxon>Polyneoptera</taxon>
        <taxon>Dictyoptera</taxon>
        <taxon>Blattodea</taxon>
        <taxon>Blaberoidea</taxon>
        <taxon>Blaberidae</taxon>
        <taxon>Diplopterinae</taxon>
        <taxon>Diploptera</taxon>
    </lineage>
</organism>
<dbReference type="InterPro" id="IPR023352">
    <property type="entry name" value="MAPEG-like_dom_sf"/>
</dbReference>
<reference evidence="18" key="1">
    <citation type="journal article" date="2023" name="IScience">
        <title>Live-bearing cockroach genome reveals convergent evolutionary mechanisms linked to viviparity in insects and beyond.</title>
        <authorList>
            <person name="Fouks B."/>
            <person name="Harrison M.C."/>
            <person name="Mikhailova A.A."/>
            <person name="Marchal E."/>
            <person name="English S."/>
            <person name="Carruthers M."/>
            <person name="Jennings E.C."/>
            <person name="Chiamaka E.L."/>
            <person name="Frigard R.A."/>
            <person name="Pippel M."/>
            <person name="Attardo G.M."/>
            <person name="Benoit J.B."/>
            <person name="Bornberg-Bauer E."/>
            <person name="Tobe S.S."/>
        </authorList>
    </citation>
    <scope>NUCLEOTIDE SEQUENCE</scope>
    <source>
        <strain evidence="18">Stay&amp;Tobe</strain>
    </source>
</reference>
<gene>
    <name evidence="18" type="ORF">L9F63_002241</name>
</gene>
<dbReference type="SUPFAM" id="SSF161084">
    <property type="entry name" value="MAPEG domain-like"/>
    <property type="match status" value="1"/>
</dbReference>
<evidence type="ECO:0000256" key="10">
    <source>
        <dbReference type="ARBA" id="ARBA00022989"/>
    </source>
</evidence>
<comment type="caution">
    <text evidence="18">The sequence shown here is derived from an EMBL/GenBank/DDBJ whole genome shotgun (WGS) entry which is preliminary data.</text>
</comment>
<feature type="transmembrane region" description="Helical" evidence="17">
    <location>
        <begin position="101"/>
        <end position="122"/>
    </location>
</feature>
<evidence type="ECO:0000256" key="6">
    <source>
        <dbReference type="ARBA" id="ARBA00022679"/>
    </source>
</evidence>
<dbReference type="GO" id="GO:0005741">
    <property type="term" value="C:mitochondrial outer membrane"/>
    <property type="evidence" value="ECO:0007669"/>
    <property type="project" value="UniProtKB-SubCell"/>
</dbReference>
<comment type="subcellular location">
    <subcellularLocation>
        <location evidence="3">Endoplasmic reticulum membrane</location>
        <topology evidence="3">Multi-pass membrane protein</topology>
    </subcellularLocation>
    <subcellularLocation>
        <location evidence="2">Mitochondrion outer membrane</location>
    </subcellularLocation>
</comment>
<dbReference type="EMBL" id="JASPKZ010003881">
    <property type="protein sequence ID" value="KAJ9591235.1"/>
    <property type="molecule type" value="Genomic_DNA"/>
</dbReference>
<dbReference type="InterPro" id="IPR001129">
    <property type="entry name" value="Membr-assoc_MAPEG"/>
</dbReference>
<keyword evidence="7 17" id="KW-0812">Transmembrane</keyword>
<keyword evidence="12" id="KW-0496">Mitochondrion</keyword>
<evidence type="ECO:0000313" key="19">
    <source>
        <dbReference type="Proteomes" id="UP001233999"/>
    </source>
</evidence>
<evidence type="ECO:0000256" key="7">
    <source>
        <dbReference type="ARBA" id="ARBA00022692"/>
    </source>
</evidence>
<feature type="transmembrane region" description="Helical" evidence="17">
    <location>
        <begin position="17"/>
        <end position="36"/>
    </location>
</feature>
<evidence type="ECO:0000256" key="13">
    <source>
        <dbReference type="ARBA" id="ARBA00023136"/>
    </source>
</evidence>
<dbReference type="PANTHER" id="PTHR10689">
    <property type="entry name" value="MICROSOMAL GLUTATHIONE S-TRANSFERASE 1"/>
    <property type="match status" value="1"/>
</dbReference>
<keyword evidence="13 17" id="KW-0472">Membrane</keyword>
<comment type="catalytic activity">
    <reaction evidence="16">
        <text>RX + glutathione = an S-substituted glutathione + a halide anion + H(+)</text>
        <dbReference type="Rhea" id="RHEA:16437"/>
        <dbReference type="ChEBI" id="CHEBI:15378"/>
        <dbReference type="ChEBI" id="CHEBI:16042"/>
        <dbReference type="ChEBI" id="CHEBI:17792"/>
        <dbReference type="ChEBI" id="CHEBI:57925"/>
        <dbReference type="ChEBI" id="CHEBI:90779"/>
        <dbReference type="EC" id="2.5.1.18"/>
    </reaction>
    <physiologicalReaction direction="left-to-right" evidence="16">
        <dbReference type="Rhea" id="RHEA:16438"/>
    </physiologicalReaction>
</comment>
<comment type="subunit">
    <text evidence="14">Homotrimer; The trimer binds only one molecule of glutathione.</text>
</comment>
<dbReference type="GO" id="GO:0004364">
    <property type="term" value="F:glutathione transferase activity"/>
    <property type="evidence" value="ECO:0007669"/>
    <property type="project" value="UniProtKB-EC"/>
</dbReference>
<keyword evidence="8" id="KW-1000">Mitochondrion outer membrane</keyword>
<keyword evidence="6" id="KW-0808">Transferase</keyword>
<evidence type="ECO:0000256" key="14">
    <source>
        <dbReference type="ARBA" id="ARBA00038540"/>
    </source>
</evidence>
<dbReference type="GO" id="GO:0005789">
    <property type="term" value="C:endoplasmic reticulum membrane"/>
    <property type="evidence" value="ECO:0007669"/>
    <property type="project" value="UniProtKB-SubCell"/>
</dbReference>
<comment type="similarity">
    <text evidence="4">Belongs to the MAPEG family.</text>
</comment>
<evidence type="ECO:0000256" key="2">
    <source>
        <dbReference type="ARBA" id="ARBA00004294"/>
    </source>
</evidence>
<dbReference type="InterPro" id="IPR040162">
    <property type="entry name" value="MGST1-like"/>
</dbReference>
<keyword evidence="10 17" id="KW-1133">Transmembrane helix</keyword>
<evidence type="ECO:0000256" key="15">
    <source>
        <dbReference type="ARBA" id="ARBA00039397"/>
    </source>
</evidence>
<evidence type="ECO:0000313" key="18">
    <source>
        <dbReference type="EMBL" id="KAJ9591235.1"/>
    </source>
</evidence>
<proteinExistence type="inferred from homology"/>
<evidence type="ECO:0000256" key="9">
    <source>
        <dbReference type="ARBA" id="ARBA00022824"/>
    </source>
</evidence>
<dbReference type="PANTHER" id="PTHR10689:SF6">
    <property type="entry name" value="MICROSOMAL GLUTATHIONE S-TRANSFERASE 1"/>
    <property type="match status" value="1"/>
</dbReference>
<evidence type="ECO:0000256" key="8">
    <source>
        <dbReference type="ARBA" id="ARBA00022787"/>
    </source>
</evidence>
<keyword evidence="19" id="KW-1185">Reference proteome</keyword>
<protein>
    <recommendedName>
        <fullName evidence="15">Microsomal glutathione S-transferase 1</fullName>
        <ecNumber evidence="5">2.5.1.18</ecNumber>
    </recommendedName>
</protein>
<accession>A0AAD8EHX2</accession>
<comment type="function">
    <text evidence="1">Conjugation of reduced glutathione to a wide number of exogenous and endogenous hydrophobic electrophiles.</text>
</comment>
<name>A0AAD8EHX2_DIPPU</name>
<evidence type="ECO:0000256" key="12">
    <source>
        <dbReference type="ARBA" id="ARBA00023128"/>
    </source>
</evidence>
<feature type="transmembrane region" description="Helical" evidence="17">
    <location>
        <begin position="129"/>
        <end position="150"/>
    </location>
</feature>
<evidence type="ECO:0000256" key="3">
    <source>
        <dbReference type="ARBA" id="ARBA00004477"/>
    </source>
</evidence>
<sequence>MQELKQLLIHSTVFKSYMYFSALLTLKMLFMTILTIRERFKKRVFSNPEDGTYRNIIIKYDDKDIERIRRAHRNDVENIPLFIFMGFLYCLTQPSENEADFLFILFTIARFAHTFVYAIYIIPQPARCIAFFTGYSVTIYMLIKVLIFALG</sequence>
<dbReference type="Proteomes" id="UP001233999">
    <property type="component" value="Unassembled WGS sequence"/>
</dbReference>
<evidence type="ECO:0000256" key="16">
    <source>
        <dbReference type="ARBA" id="ARBA00049385"/>
    </source>
</evidence>
<evidence type="ECO:0000256" key="17">
    <source>
        <dbReference type="SAM" id="Phobius"/>
    </source>
</evidence>
<dbReference type="Gene3D" id="1.20.120.550">
    <property type="entry name" value="Membrane associated eicosanoid/glutathione metabolism-like domain"/>
    <property type="match status" value="1"/>
</dbReference>
<evidence type="ECO:0000256" key="4">
    <source>
        <dbReference type="ARBA" id="ARBA00010459"/>
    </source>
</evidence>
<dbReference type="AlphaFoldDB" id="A0AAD8EHX2"/>
<evidence type="ECO:0000256" key="5">
    <source>
        <dbReference type="ARBA" id="ARBA00012452"/>
    </source>
</evidence>
<evidence type="ECO:0000256" key="11">
    <source>
        <dbReference type="ARBA" id="ARBA00022990"/>
    </source>
</evidence>
<dbReference type="EC" id="2.5.1.18" evidence="5"/>
<keyword evidence="9" id="KW-0256">Endoplasmic reticulum</keyword>
<keyword evidence="11" id="KW-0007">Acetylation</keyword>